<feature type="compositionally biased region" description="Low complexity" evidence="2">
    <location>
        <begin position="39"/>
        <end position="55"/>
    </location>
</feature>
<dbReference type="InterPro" id="IPR055729">
    <property type="entry name" value="DUF7305"/>
</dbReference>
<sequence>MKSRTLRFRSSRWSFALAIAAVIVATGCDDDTGTNSITGDAISDGTTSGDGTGNTPADSGNTTPEDAAGDASQTTDCPPYQTRCDGVCIPTSTDPDNCGGCGITCGESEVCSGGTCTEECMPGLEICDRQCVDFGSDNDHCGACGSACGEGEGCVDGSCAPAADLGTRDEACADGGPPIDLGDTVTVERQCSGNLAERTFRWAVCSCEDIDSTGRGDGMFADAYDSSIGPYVPGGEGGGVATNGSLKANSGFYTTGTLWAADQFNSGIAVSTNSAATIGQRLHAGSSVNLGSGTTVGGDAYINGNVADALAIGGTLYAPNSVSVDGGVTYADIQHGPVDVGLPCDACGVDERIPVGAIVASRSGTNNDNDLIGLDPDIFSGESDGTRRVDLPCGHYYLSEIATTQPVTLVATGNTALYIGGDINSSSPIHITVTPTAQLDIFVAGSVKTNTGLKLGSPNFPALLRMYVGGVDGVHANTSADFSGYIYAVPGGIKSTGSLEVFGGVFGQSVATNDEGRYHFDRRINVIGDSCPDPADNPDPDPDPNPGPDAGTDPEPDAGADAGPDAGTEPEPDICGTTSDECGSSSDCCAPLICGSAGECVLMECQPANAACTSNDDCCSGGCGNNGFCVVG</sequence>
<evidence type="ECO:0000313" key="6">
    <source>
        <dbReference type="Proteomes" id="UP000249799"/>
    </source>
</evidence>
<evidence type="ECO:0000256" key="2">
    <source>
        <dbReference type="SAM" id="MobiDB-lite"/>
    </source>
</evidence>
<dbReference type="AlphaFoldDB" id="A0A2Z4FMC2"/>
<dbReference type="InterPro" id="IPR006969">
    <property type="entry name" value="Stig-like"/>
</dbReference>
<feature type="compositionally biased region" description="Low complexity" evidence="2">
    <location>
        <begin position="559"/>
        <end position="569"/>
    </location>
</feature>
<feature type="region of interest" description="Disordered" evidence="2">
    <location>
        <begin position="529"/>
        <end position="578"/>
    </location>
</feature>
<gene>
    <name evidence="5" type="ORF">DN745_12345</name>
</gene>
<dbReference type="KEGG" id="bsed:DN745_12345"/>
<organism evidence="5 6">
    <name type="scientific">Bradymonas sediminis</name>
    <dbReference type="NCBI Taxonomy" id="1548548"/>
    <lineage>
        <taxon>Bacteria</taxon>
        <taxon>Deltaproteobacteria</taxon>
        <taxon>Bradymonadales</taxon>
        <taxon>Bradymonadaceae</taxon>
        <taxon>Bradymonas</taxon>
    </lineage>
</organism>
<name>A0A2Z4FMC2_9DELT</name>
<proteinExistence type="predicted"/>
<keyword evidence="1 3" id="KW-0732">Signal</keyword>
<feature type="signal peptide" evidence="3">
    <location>
        <begin position="1"/>
        <end position="25"/>
    </location>
</feature>
<protein>
    <recommendedName>
        <fullName evidence="4">DUF7305 domain-containing protein</fullName>
    </recommendedName>
</protein>
<dbReference type="RefSeq" id="WP_111335259.1">
    <property type="nucleotide sequence ID" value="NZ_CP030032.1"/>
</dbReference>
<dbReference type="Pfam" id="PF23981">
    <property type="entry name" value="DUF7305"/>
    <property type="match status" value="1"/>
</dbReference>
<keyword evidence="6" id="KW-1185">Reference proteome</keyword>
<dbReference type="Proteomes" id="UP000249799">
    <property type="component" value="Chromosome"/>
</dbReference>
<evidence type="ECO:0000313" key="5">
    <source>
        <dbReference type="EMBL" id="AWV90082.1"/>
    </source>
</evidence>
<evidence type="ECO:0000256" key="3">
    <source>
        <dbReference type="SAM" id="SignalP"/>
    </source>
</evidence>
<dbReference type="Pfam" id="PF04885">
    <property type="entry name" value="Stig1"/>
    <property type="match status" value="1"/>
</dbReference>
<accession>A0A2Z4FMC2</accession>
<dbReference type="PROSITE" id="PS51257">
    <property type="entry name" value="PROKAR_LIPOPROTEIN"/>
    <property type="match status" value="1"/>
</dbReference>
<feature type="chain" id="PRO_5043691486" description="DUF7305 domain-containing protein" evidence="3">
    <location>
        <begin position="26"/>
        <end position="632"/>
    </location>
</feature>
<evidence type="ECO:0000256" key="1">
    <source>
        <dbReference type="ARBA" id="ARBA00022729"/>
    </source>
</evidence>
<feature type="domain" description="DUF7305" evidence="4">
    <location>
        <begin position="387"/>
        <end position="524"/>
    </location>
</feature>
<reference evidence="5 6" key="1">
    <citation type="submission" date="2018-06" db="EMBL/GenBank/DDBJ databases">
        <title>Lujinxingia sediminis gen. nov. sp. nov., a new facultative anaerobic member of the class Deltaproteobacteria, and proposal of Lujinxingaceae fam. nov.</title>
        <authorList>
            <person name="Guo L.-Y."/>
            <person name="Li C.-M."/>
            <person name="Wang S."/>
            <person name="Du Z.-J."/>
        </authorList>
    </citation>
    <scope>NUCLEOTIDE SEQUENCE [LARGE SCALE GENOMIC DNA]</scope>
    <source>
        <strain evidence="5 6">FA350</strain>
    </source>
</reference>
<dbReference type="EMBL" id="CP030032">
    <property type="protein sequence ID" value="AWV90082.1"/>
    <property type="molecule type" value="Genomic_DNA"/>
</dbReference>
<evidence type="ECO:0000259" key="4">
    <source>
        <dbReference type="Pfam" id="PF23981"/>
    </source>
</evidence>
<feature type="region of interest" description="Disordered" evidence="2">
    <location>
        <begin position="39"/>
        <end position="75"/>
    </location>
</feature>
<dbReference type="OrthoDB" id="5379369at2"/>